<dbReference type="RefSeq" id="WP_006785235.1">
    <property type="nucleotide sequence ID" value="NZ_CABJBH010000027.1"/>
</dbReference>
<accession>A0A173UHS0</accession>
<name>A0A173UHS0_9FIRM</name>
<dbReference type="InterPro" id="IPR007793">
    <property type="entry name" value="DivIVA_fam"/>
</dbReference>
<sequence>MTPAEMLKSQMKKSWGRFSDEELYRVFCLLIEQIEALEKQNKSLKKEIHAMQESSEQQMKSELAQIELLKTHAKRDAMKIIQETEKISQVIINQAVQDVEKITEETALFERQQLQIKNELIDFLNSKIEDIKNCWGKC</sequence>
<dbReference type="GeneID" id="60059913"/>
<reference evidence="1 2" key="1">
    <citation type="journal article" date="2019" name="Nat. Med.">
        <title>A library of human gut bacterial isolates paired with longitudinal multiomics data enables mechanistic microbiome research.</title>
        <authorList>
            <person name="Poyet M."/>
            <person name="Groussin M."/>
            <person name="Gibbons S.M."/>
            <person name="Avila-Pacheco J."/>
            <person name="Jiang X."/>
            <person name="Kearney S.M."/>
            <person name="Perrotta A.R."/>
            <person name="Berdy B."/>
            <person name="Zhao S."/>
            <person name="Lieberman T.D."/>
            <person name="Swanson P.K."/>
            <person name="Smith M."/>
            <person name="Roesemann S."/>
            <person name="Alexander J.E."/>
            <person name="Rich S.A."/>
            <person name="Livny J."/>
            <person name="Vlamakis H."/>
            <person name="Clish C."/>
            <person name="Bullock K."/>
            <person name="Deik A."/>
            <person name="Scott J."/>
            <person name="Pierce K.A."/>
            <person name="Xavier R.J."/>
            <person name="Alm E.J."/>
        </authorList>
    </citation>
    <scope>NUCLEOTIDE SEQUENCE [LARGE SCALE GENOMIC DNA]</scope>
    <source>
        <strain evidence="1 2">BIOML-A198</strain>
    </source>
</reference>
<proteinExistence type="predicted"/>
<protein>
    <submittedName>
        <fullName evidence="1">Uncharacterized protein</fullName>
    </submittedName>
</protein>
<gene>
    <name evidence="1" type="ORF">GMA92_12930</name>
</gene>
<evidence type="ECO:0000313" key="1">
    <source>
        <dbReference type="EMBL" id="MTK22315.1"/>
    </source>
</evidence>
<dbReference type="EMBL" id="WMQE01000034">
    <property type="protein sequence ID" value="MTK22315.1"/>
    <property type="molecule type" value="Genomic_DNA"/>
</dbReference>
<organism evidence="1 2">
    <name type="scientific">Turicibacter sanguinis</name>
    <dbReference type="NCBI Taxonomy" id="154288"/>
    <lineage>
        <taxon>Bacteria</taxon>
        <taxon>Bacillati</taxon>
        <taxon>Bacillota</taxon>
        <taxon>Erysipelotrichia</taxon>
        <taxon>Erysipelotrichales</taxon>
        <taxon>Turicibacteraceae</taxon>
        <taxon>Turicibacter</taxon>
    </lineage>
</organism>
<dbReference type="OrthoDB" id="1652468at2"/>
<comment type="caution">
    <text evidence="1">The sequence shown here is derived from an EMBL/GenBank/DDBJ whole genome shotgun (WGS) entry which is preliminary data.</text>
</comment>
<evidence type="ECO:0000313" key="2">
    <source>
        <dbReference type="Proteomes" id="UP000487649"/>
    </source>
</evidence>
<dbReference type="Proteomes" id="UP000487649">
    <property type="component" value="Unassembled WGS sequence"/>
</dbReference>
<dbReference type="AlphaFoldDB" id="A0A173UHS0"/>
<dbReference type="Pfam" id="PF05103">
    <property type="entry name" value="DivIVA"/>
    <property type="match status" value="1"/>
</dbReference>